<evidence type="ECO:0000313" key="1">
    <source>
        <dbReference type="EMBL" id="CCG43256.1"/>
    </source>
</evidence>
<dbReference type="Proteomes" id="UP000004169">
    <property type="component" value="Unassembled WGS sequence"/>
</dbReference>
<gene>
    <name evidence="1" type="ORF">PHAMO_80047</name>
</gene>
<sequence length="223" mass="24341">MENFANALALVTPEQIEAKRAHVESVINARIEREVAKGTTLPAKLAKHRDRFVAPGVLRVLCAMGVDLSLVFNEAKVDGQQFCEKALNRACLALSRAVNYAIPLSEAEIDDSGKHGKKGSVELKYIHIFMHNASILASLGEYFTSDLQCFTVSNKYTPKGKRVSGLLRHSLAVETASRQSGLTRRALIALGVAKGKAEATGRDATIVINLEHPLSQFFLNIEK</sequence>
<evidence type="ECO:0000313" key="2">
    <source>
        <dbReference type="Proteomes" id="UP000004169"/>
    </source>
</evidence>
<protein>
    <submittedName>
        <fullName evidence="1">Uncharacterized protein</fullName>
    </submittedName>
</protein>
<reference evidence="1 2" key="1">
    <citation type="journal article" date="2012" name="J. Bacteriol.">
        <title>Draft Genome Sequence of the Purple Photosynthetic Bacterium Phaeospirillum molischianum DSM120, a Particularly Versatile Bacterium.</title>
        <authorList>
            <person name="Duquesne K."/>
            <person name="Prima V."/>
            <person name="Ji B."/>
            <person name="Rouy Z."/>
            <person name="Medigue C."/>
            <person name="Talla E."/>
            <person name="Sturgis J.N."/>
        </authorList>
    </citation>
    <scope>NUCLEOTIDE SEQUENCE [LARGE SCALE GENOMIC DNA]</scope>
    <source>
        <strain evidence="2">DSM120</strain>
    </source>
</reference>
<name>H8FY18_MAGML</name>
<accession>H8FY18</accession>
<dbReference type="AlphaFoldDB" id="H8FY18"/>
<proteinExistence type="predicted"/>
<dbReference type="EMBL" id="CAHP01000060">
    <property type="protein sequence ID" value="CCG43256.1"/>
    <property type="molecule type" value="Genomic_DNA"/>
</dbReference>
<dbReference type="RefSeq" id="WP_002731319.1">
    <property type="nucleotide sequence ID" value="NZ_CAHP01000060.1"/>
</dbReference>
<keyword evidence="2" id="KW-1185">Reference proteome</keyword>
<comment type="caution">
    <text evidence="1">The sequence shown here is derived from an EMBL/GenBank/DDBJ whole genome shotgun (WGS) entry which is preliminary data.</text>
</comment>
<organism evidence="1 2">
    <name type="scientific">Magnetospirillum molischianum DSM 120</name>
    <dbReference type="NCBI Taxonomy" id="1150626"/>
    <lineage>
        <taxon>Bacteria</taxon>
        <taxon>Pseudomonadati</taxon>
        <taxon>Pseudomonadota</taxon>
        <taxon>Alphaproteobacteria</taxon>
        <taxon>Rhodospirillales</taxon>
        <taxon>Rhodospirillaceae</taxon>
        <taxon>Magnetospirillum</taxon>
    </lineage>
</organism>